<accession>A0A4U0YQN2</accession>
<gene>
    <name evidence="1" type="ORF">FA869_07415</name>
</gene>
<evidence type="ECO:0000313" key="2">
    <source>
        <dbReference type="Proteomes" id="UP000305198"/>
    </source>
</evidence>
<dbReference type="InterPro" id="IPR011008">
    <property type="entry name" value="Dimeric_a/b-barrel"/>
</dbReference>
<protein>
    <recommendedName>
        <fullName evidence="3">NIPSNAP domain-containing protein</fullName>
    </recommendedName>
</protein>
<dbReference type="Proteomes" id="UP000305198">
    <property type="component" value="Unassembled WGS sequence"/>
</dbReference>
<name>A0A4U0YQN2_9GAMM</name>
<dbReference type="SUPFAM" id="SSF54909">
    <property type="entry name" value="Dimeric alpha+beta barrel"/>
    <property type="match status" value="1"/>
</dbReference>
<proteinExistence type="predicted"/>
<sequence length="112" mass="12876">MSIFMKATLEVDAYLANEVVDVLVNKMAPMFEEHGWKMHGCFVERFGPVKPAVIVDLWEMEDMAHVERVMKGDAYRADPRYLEAAGVLKRAVFKESLQFLEKRGGLMPSFYD</sequence>
<evidence type="ECO:0000313" key="1">
    <source>
        <dbReference type="EMBL" id="TKA92214.1"/>
    </source>
</evidence>
<evidence type="ECO:0008006" key="3">
    <source>
        <dbReference type="Google" id="ProtNLM"/>
    </source>
</evidence>
<comment type="caution">
    <text evidence="1">The sequence shown here is derived from an EMBL/GenBank/DDBJ whole genome shotgun (WGS) entry which is preliminary data.</text>
</comment>
<reference evidence="1 2" key="1">
    <citation type="submission" date="2019-04" db="EMBL/GenBank/DDBJ databases">
        <title>Crypto-aerobic microbial life in anoxic (sulfidic) marine sediments.</title>
        <authorList>
            <person name="Bhattacharya S."/>
            <person name="Roy C."/>
            <person name="Mondal N."/>
            <person name="Sarkar J."/>
            <person name="Mandal S."/>
            <person name="Rameez M.J."/>
            <person name="Ghosh W."/>
        </authorList>
    </citation>
    <scope>NUCLEOTIDE SEQUENCE [LARGE SCALE GENOMIC DNA]</scope>
    <source>
        <strain evidence="1 2">SBBB</strain>
    </source>
</reference>
<dbReference type="Gene3D" id="3.30.70.100">
    <property type="match status" value="1"/>
</dbReference>
<organism evidence="1 2">
    <name type="scientific">Halopseudomonas bauzanensis</name>
    <dbReference type="NCBI Taxonomy" id="653930"/>
    <lineage>
        <taxon>Bacteria</taxon>
        <taxon>Pseudomonadati</taxon>
        <taxon>Pseudomonadota</taxon>
        <taxon>Gammaproteobacteria</taxon>
        <taxon>Pseudomonadales</taxon>
        <taxon>Pseudomonadaceae</taxon>
        <taxon>Halopseudomonas</taxon>
    </lineage>
</organism>
<dbReference type="EMBL" id="SWAV01000002">
    <property type="protein sequence ID" value="TKA92214.1"/>
    <property type="molecule type" value="Genomic_DNA"/>
</dbReference>
<dbReference type="AlphaFoldDB" id="A0A4U0YQN2"/>
<dbReference type="RefSeq" id="WP_136869183.1">
    <property type="nucleotide sequence ID" value="NZ_SWAV01000002.1"/>
</dbReference>